<protein>
    <recommendedName>
        <fullName evidence="5">DNA/RNA-binding protein Alba-like domain-containing protein</fullName>
    </recommendedName>
</protein>
<evidence type="ECO:0000256" key="1">
    <source>
        <dbReference type="ARBA" id="ARBA00004123"/>
    </source>
</evidence>
<dbReference type="PANTHER" id="PTHR13516">
    <property type="entry name" value="RIBONUCLEASE P SUBUNIT P25"/>
    <property type="match status" value="1"/>
</dbReference>
<dbReference type="GO" id="GO:0003723">
    <property type="term" value="F:RNA binding"/>
    <property type="evidence" value="ECO:0007669"/>
    <property type="project" value="TreeGrafter"/>
</dbReference>
<feature type="domain" description="DNA/RNA-binding protein Alba-like" evidence="5">
    <location>
        <begin position="19"/>
        <end position="83"/>
    </location>
</feature>
<evidence type="ECO:0000259" key="5">
    <source>
        <dbReference type="Pfam" id="PF01918"/>
    </source>
</evidence>
<dbReference type="Gene3D" id="3.30.110.20">
    <property type="entry name" value="Alba-like domain"/>
    <property type="match status" value="1"/>
</dbReference>
<proteinExistence type="inferred from homology"/>
<dbReference type="GO" id="GO:0005634">
    <property type="term" value="C:nucleus"/>
    <property type="evidence" value="ECO:0007669"/>
    <property type="project" value="UniProtKB-SubCell"/>
</dbReference>
<sequence length="257" mass="28255">MEKYRRVEKDEEVGESPANQIRVTATGRIRAYVSYATKILEDETNEDGVVLLGLGNAIGKALTVSELLRRNVSGLHQVTELGSVEIKDRWEPLEEGLDPIETVRNVSSISVHLSKKQLNENAAGYQPPIERESEEKVQLLIEAMDAPYKRPSSGGPRGRGRRGSRKSTGRPRRDDQPGEDVYNANVGDAVEENANVNGDEERDTKDQKPYTRRRSRKNVGRRPRNTTEGLPEDVSAAGGAPGTQSTRENGGGVPTPT</sequence>
<name>A0AAV8UEE2_9RHOD</name>
<reference evidence="6 7" key="1">
    <citation type="journal article" date="2023" name="Nat. Commun.">
        <title>Origin of minicircular mitochondrial genomes in red algae.</title>
        <authorList>
            <person name="Lee Y."/>
            <person name="Cho C.H."/>
            <person name="Lee Y.M."/>
            <person name="Park S.I."/>
            <person name="Yang J.H."/>
            <person name="West J.A."/>
            <person name="Bhattacharya D."/>
            <person name="Yoon H.S."/>
        </authorList>
    </citation>
    <scope>NUCLEOTIDE SEQUENCE [LARGE SCALE GENOMIC DNA]</scope>
    <source>
        <strain evidence="6 7">CCMP1338</strain>
        <tissue evidence="6">Whole cell</tissue>
    </source>
</reference>
<evidence type="ECO:0000313" key="6">
    <source>
        <dbReference type="EMBL" id="KAJ8900855.1"/>
    </source>
</evidence>
<evidence type="ECO:0000256" key="4">
    <source>
        <dbReference type="SAM" id="MobiDB-lite"/>
    </source>
</evidence>
<comment type="caution">
    <text evidence="6">The sequence shown here is derived from an EMBL/GenBank/DDBJ whole genome shotgun (WGS) entry which is preliminary data.</text>
</comment>
<feature type="region of interest" description="Disordered" evidence="4">
    <location>
        <begin position="144"/>
        <end position="257"/>
    </location>
</feature>
<evidence type="ECO:0000256" key="3">
    <source>
        <dbReference type="ARBA" id="ARBA00023242"/>
    </source>
</evidence>
<accession>A0AAV8UEE2</accession>
<keyword evidence="7" id="KW-1185">Reference proteome</keyword>
<keyword evidence="3" id="KW-0539">Nucleus</keyword>
<dbReference type="PANTHER" id="PTHR13516:SF4">
    <property type="entry name" value="FI09323P"/>
    <property type="match status" value="1"/>
</dbReference>
<gene>
    <name evidence="6" type="ORF">NDN08_000154</name>
</gene>
<dbReference type="InterPro" id="IPR002775">
    <property type="entry name" value="DNA/RNA-bd_Alba-like"/>
</dbReference>
<comment type="similarity">
    <text evidence="2">Belongs to the histone-like Alba family.</text>
</comment>
<organism evidence="6 7">
    <name type="scientific">Rhodosorus marinus</name>
    <dbReference type="NCBI Taxonomy" id="101924"/>
    <lineage>
        <taxon>Eukaryota</taxon>
        <taxon>Rhodophyta</taxon>
        <taxon>Stylonematophyceae</taxon>
        <taxon>Stylonematales</taxon>
        <taxon>Stylonemataceae</taxon>
        <taxon>Rhodosorus</taxon>
    </lineage>
</organism>
<dbReference type="InterPro" id="IPR051958">
    <property type="entry name" value="Alba-like_NAB"/>
</dbReference>
<evidence type="ECO:0000313" key="7">
    <source>
        <dbReference type="Proteomes" id="UP001157974"/>
    </source>
</evidence>
<dbReference type="AlphaFoldDB" id="A0AAV8UEE2"/>
<dbReference type="InterPro" id="IPR036882">
    <property type="entry name" value="Alba-like_dom_sf"/>
</dbReference>
<dbReference type="EMBL" id="JAMWBK010000013">
    <property type="protein sequence ID" value="KAJ8900855.1"/>
    <property type="molecule type" value="Genomic_DNA"/>
</dbReference>
<feature type="compositionally biased region" description="Basic residues" evidence="4">
    <location>
        <begin position="210"/>
        <end position="224"/>
    </location>
</feature>
<evidence type="ECO:0000256" key="2">
    <source>
        <dbReference type="ARBA" id="ARBA00008018"/>
    </source>
</evidence>
<feature type="compositionally biased region" description="Basic residues" evidence="4">
    <location>
        <begin position="158"/>
        <end position="170"/>
    </location>
</feature>
<comment type="subcellular location">
    <subcellularLocation>
        <location evidence="1">Nucleus</location>
    </subcellularLocation>
</comment>
<dbReference type="Pfam" id="PF01918">
    <property type="entry name" value="Alba"/>
    <property type="match status" value="1"/>
</dbReference>
<dbReference type="SUPFAM" id="SSF82704">
    <property type="entry name" value="AlbA-like"/>
    <property type="match status" value="1"/>
</dbReference>
<dbReference type="Proteomes" id="UP001157974">
    <property type="component" value="Unassembled WGS sequence"/>
</dbReference>